<keyword evidence="6 7" id="KW-0472">Membrane</keyword>
<gene>
    <name evidence="9" type="ORF">CEE37_07220</name>
</gene>
<evidence type="ECO:0000256" key="2">
    <source>
        <dbReference type="ARBA" id="ARBA00022448"/>
    </source>
</evidence>
<dbReference type="PANTHER" id="PTHR23517">
    <property type="entry name" value="RESISTANCE PROTEIN MDTM, PUTATIVE-RELATED-RELATED"/>
    <property type="match status" value="1"/>
</dbReference>
<dbReference type="GO" id="GO:0022857">
    <property type="term" value="F:transmembrane transporter activity"/>
    <property type="evidence" value="ECO:0007669"/>
    <property type="project" value="InterPro"/>
</dbReference>
<feature type="transmembrane region" description="Helical" evidence="7">
    <location>
        <begin position="311"/>
        <end position="329"/>
    </location>
</feature>
<dbReference type="InterPro" id="IPR036259">
    <property type="entry name" value="MFS_trans_sf"/>
</dbReference>
<feature type="transmembrane region" description="Helical" evidence="7">
    <location>
        <begin position="271"/>
        <end position="291"/>
    </location>
</feature>
<evidence type="ECO:0000313" key="10">
    <source>
        <dbReference type="Proteomes" id="UP000319619"/>
    </source>
</evidence>
<evidence type="ECO:0000256" key="1">
    <source>
        <dbReference type="ARBA" id="ARBA00004651"/>
    </source>
</evidence>
<feature type="transmembrane region" description="Helical" evidence="7">
    <location>
        <begin position="433"/>
        <end position="451"/>
    </location>
</feature>
<dbReference type="EMBL" id="NJBN01000004">
    <property type="protein sequence ID" value="TKJ40747.1"/>
    <property type="molecule type" value="Genomic_DNA"/>
</dbReference>
<dbReference type="SUPFAM" id="SSF103473">
    <property type="entry name" value="MFS general substrate transporter"/>
    <property type="match status" value="1"/>
</dbReference>
<feature type="transmembrane region" description="Helical" evidence="7">
    <location>
        <begin position="129"/>
        <end position="150"/>
    </location>
</feature>
<comment type="caution">
    <text evidence="9">The sequence shown here is derived from an EMBL/GenBank/DDBJ whole genome shotgun (WGS) entry which is preliminary data.</text>
</comment>
<dbReference type="InterPro" id="IPR050171">
    <property type="entry name" value="MFS_Transporters"/>
</dbReference>
<evidence type="ECO:0000256" key="5">
    <source>
        <dbReference type="ARBA" id="ARBA00022989"/>
    </source>
</evidence>
<protein>
    <recommendedName>
        <fullName evidence="8">Major facilitator superfamily (MFS) profile domain-containing protein</fullName>
    </recommendedName>
</protein>
<feature type="domain" description="Major facilitator superfamily (MFS) profile" evidence="8">
    <location>
        <begin position="34"/>
        <end position="457"/>
    </location>
</feature>
<organism evidence="9 10">
    <name type="scientific">candidate division LCP-89 bacterium B3_LCP</name>
    <dbReference type="NCBI Taxonomy" id="2012998"/>
    <lineage>
        <taxon>Bacteria</taxon>
        <taxon>Pseudomonadati</taxon>
        <taxon>Bacteria division LCP-89</taxon>
    </lineage>
</organism>
<keyword evidence="3" id="KW-1003">Cell membrane</keyword>
<feature type="transmembrane region" description="Helical" evidence="7">
    <location>
        <begin position="101"/>
        <end position="123"/>
    </location>
</feature>
<dbReference type="Gene3D" id="1.20.1250.20">
    <property type="entry name" value="MFS general substrate transporter like domains"/>
    <property type="match status" value="1"/>
</dbReference>
<dbReference type="PROSITE" id="PS50850">
    <property type="entry name" value="MFS"/>
    <property type="match status" value="1"/>
</dbReference>
<evidence type="ECO:0000256" key="3">
    <source>
        <dbReference type="ARBA" id="ARBA00022475"/>
    </source>
</evidence>
<feature type="transmembrane region" description="Helical" evidence="7">
    <location>
        <begin position="359"/>
        <end position="381"/>
    </location>
</feature>
<dbReference type="PANTHER" id="PTHR23517:SF3">
    <property type="entry name" value="INTEGRAL MEMBRANE TRANSPORT PROTEIN"/>
    <property type="match status" value="1"/>
</dbReference>
<feature type="transmembrane region" description="Helical" evidence="7">
    <location>
        <begin position="336"/>
        <end position="353"/>
    </location>
</feature>
<accession>A0A532V1A9</accession>
<comment type="subcellular location">
    <subcellularLocation>
        <location evidence="1">Cell membrane</location>
        <topology evidence="1">Multi-pass membrane protein</topology>
    </subcellularLocation>
</comment>
<evidence type="ECO:0000256" key="4">
    <source>
        <dbReference type="ARBA" id="ARBA00022692"/>
    </source>
</evidence>
<dbReference type="InterPro" id="IPR011701">
    <property type="entry name" value="MFS"/>
</dbReference>
<keyword evidence="2" id="KW-0813">Transport</keyword>
<feature type="transmembrane region" description="Helical" evidence="7">
    <location>
        <begin position="162"/>
        <end position="185"/>
    </location>
</feature>
<feature type="transmembrane region" description="Helical" evidence="7">
    <location>
        <begin position="35"/>
        <end position="58"/>
    </location>
</feature>
<keyword evidence="4 7" id="KW-0812">Transmembrane</keyword>
<dbReference type="Pfam" id="PF07690">
    <property type="entry name" value="MFS_1"/>
    <property type="match status" value="1"/>
</dbReference>
<feature type="transmembrane region" description="Helical" evidence="7">
    <location>
        <begin position="205"/>
        <end position="225"/>
    </location>
</feature>
<reference evidence="9 10" key="1">
    <citation type="submission" date="2017-06" db="EMBL/GenBank/DDBJ databases">
        <title>Novel microbial phyla capable of carbon fixation and sulfur reduction in deep-sea sediments.</title>
        <authorList>
            <person name="Huang J."/>
            <person name="Baker B."/>
            <person name="Wang Y."/>
        </authorList>
    </citation>
    <scope>NUCLEOTIDE SEQUENCE [LARGE SCALE GENOMIC DNA]</scope>
    <source>
        <strain evidence="9">B3_LCP</strain>
    </source>
</reference>
<proteinExistence type="predicted"/>
<sequence>MTTLSTLETDSSLMRTIFLDYSNGLKNLFTCPREIWITFLIKILESLCYFSSVLMLMIFMTQDMGLSDQLAGIIFGIFSASMSFFMLFVGFIADSMGIKKALFIGLVIALVGRLAITFTTNGWVVFPGLFLLSVGFAYMIPLLAAAVKLFSNKKAQKFAFSWYYVVMNVGSLAAGLALDPIRATFTEVMKFDVFGMILTVRPTQIIFLVAVLATFVSMVLVVFFIRSKIPSEAFNEEEEKEREETIAQPGQTEKHKSAWAIMKEVASEKRFWIFIAFIFLLVMVKMIFQYNHSLYPLYMERIGFREWTGKLYSINPFIIIFLVPVMTAITGRMKAFNVIMVGSFISAGSVFFMGLNESIAMIVAFQIILSIGEAIYSPRVYDYTANIAPPGREASYMAYSKAPMFFAKVAAGPITGILLANLCPAEGSRNTELMWIIVGISTMISPITLFLGRKWLDVESRVKDKTL</sequence>
<dbReference type="InterPro" id="IPR020846">
    <property type="entry name" value="MFS_dom"/>
</dbReference>
<name>A0A532V1A9_UNCL8</name>
<feature type="transmembrane region" description="Helical" evidence="7">
    <location>
        <begin position="70"/>
        <end position="89"/>
    </location>
</feature>
<feature type="transmembrane region" description="Helical" evidence="7">
    <location>
        <begin position="402"/>
        <end position="421"/>
    </location>
</feature>
<dbReference type="GO" id="GO:0005886">
    <property type="term" value="C:plasma membrane"/>
    <property type="evidence" value="ECO:0007669"/>
    <property type="project" value="UniProtKB-SubCell"/>
</dbReference>
<evidence type="ECO:0000259" key="8">
    <source>
        <dbReference type="PROSITE" id="PS50850"/>
    </source>
</evidence>
<evidence type="ECO:0000256" key="6">
    <source>
        <dbReference type="ARBA" id="ARBA00023136"/>
    </source>
</evidence>
<dbReference type="Proteomes" id="UP000319619">
    <property type="component" value="Unassembled WGS sequence"/>
</dbReference>
<evidence type="ECO:0000313" key="9">
    <source>
        <dbReference type="EMBL" id="TKJ40747.1"/>
    </source>
</evidence>
<evidence type="ECO:0000256" key="7">
    <source>
        <dbReference type="SAM" id="Phobius"/>
    </source>
</evidence>
<dbReference type="AlphaFoldDB" id="A0A532V1A9"/>
<keyword evidence="5 7" id="KW-1133">Transmembrane helix</keyword>